<evidence type="ECO:0000256" key="1">
    <source>
        <dbReference type="ARBA" id="ARBA00022630"/>
    </source>
</evidence>
<feature type="domain" description="Luciferase-like" evidence="5">
    <location>
        <begin position="19"/>
        <end position="246"/>
    </location>
</feature>
<evidence type="ECO:0000256" key="4">
    <source>
        <dbReference type="ARBA" id="ARBA00023033"/>
    </source>
</evidence>
<keyword evidence="2" id="KW-0288">FMN</keyword>
<dbReference type="EMBL" id="UINC01023934">
    <property type="protein sequence ID" value="SVA96602.1"/>
    <property type="molecule type" value="Genomic_DNA"/>
</dbReference>
<feature type="non-terminal residue" evidence="6">
    <location>
        <position position="294"/>
    </location>
</feature>
<dbReference type="InterPro" id="IPR011251">
    <property type="entry name" value="Luciferase-like_dom"/>
</dbReference>
<organism evidence="6">
    <name type="scientific">marine metagenome</name>
    <dbReference type="NCBI Taxonomy" id="408172"/>
    <lineage>
        <taxon>unclassified sequences</taxon>
        <taxon>metagenomes</taxon>
        <taxon>ecological metagenomes</taxon>
    </lineage>
</organism>
<dbReference type="GO" id="GO:0046306">
    <property type="term" value="P:alkanesulfonate catabolic process"/>
    <property type="evidence" value="ECO:0007669"/>
    <property type="project" value="TreeGrafter"/>
</dbReference>
<reference evidence="6" key="1">
    <citation type="submission" date="2018-05" db="EMBL/GenBank/DDBJ databases">
        <authorList>
            <person name="Lanie J.A."/>
            <person name="Ng W.-L."/>
            <person name="Kazmierczak K.M."/>
            <person name="Andrzejewski T.M."/>
            <person name="Davidsen T.M."/>
            <person name="Wayne K.J."/>
            <person name="Tettelin H."/>
            <person name="Glass J.I."/>
            <person name="Rusch D."/>
            <person name="Podicherti R."/>
            <person name="Tsui H.-C.T."/>
            <person name="Winkler M.E."/>
        </authorList>
    </citation>
    <scope>NUCLEOTIDE SEQUENCE</scope>
</reference>
<evidence type="ECO:0000259" key="5">
    <source>
        <dbReference type="Pfam" id="PF00296"/>
    </source>
</evidence>
<evidence type="ECO:0000256" key="2">
    <source>
        <dbReference type="ARBA" id="ARBA00022643"/>
    </source>
</evidence>
<dbReference type="AlphaFoldDB" id="A0A382A664"/>
<accession>A0A382A664</accession>
<proteinExistence type="predicted"/>
<dbReference type="SUPFAM" id="SSF51679">
    <property type="entry name" value="Bacterial luciferase-like"/>
    <property type="match status" value="1"/>
</dbReference>
<dbReference type="InterPro" id="IPR036661">
    <property type="entry name" value="Luciferase-like_sf"/>
</dbReference>
<dbReference type="GO" id="GO:0008726">
    <property type="term" value="F:alkanesulfonate monooxygenase activity"/>
    <property type="evidence" value="ECO:0007669"/>
    <property type="project" value="TreeGrafter"/>
</dbReference>
<dbReference type="PANTHER" id="PTHR42847:SF4">
    <property type="entry name" value="ALKANESULFONATE MONOOXYGENASE-RELATED"/>
    <property type="match status" value="1"/>
</dbReference>
<dbReference type="Pfam" id="PF00296">
    <property type="entry name" value="Bac_luciferase"/>
    <property type="match status" value="1"/>
</dbReference>
<dbReference type="InterPro" id="IPR019921">
    <property type="entry name" value="Lucif-like_OxRdtase_Rv2161c"/>
</dbReference>
<evidence type="ECO:0000313" key="6">
    <source>
        <dbReference type="EMBL" id="SVA96602.1"/>
    </source>
</evidence>
<dbReference type="Gene3D" id="3.20.20.30">
    <property type="entry name" value="Luciferase-like domain"/>
    <property type="match status" value="1"/>
</dbReference>
<dbReference type="InterPro" id="IPR050172">
    <property type="entry name" value="SsuD_RutA_monooxygenase"/>
</dbReference>
<dbReference type="PANTHER" id="PTHR42847">
    <property type="entry name" value="ALKANESULFONATE MONOOXYGENASE"/>
    <property type="match status" value="1"/>
</dbReference>
<keyword evidence="4" id="KW-0503">Monooxygenase</keyword>
<evidence type="ECO:0000256" key="3">
    <source>
        <dbReference type="ARBA" id="ARBA00023002"/>
    </source>
</evidence>
<sequence length="294" mass="32406">MDYGFSIPARGPLANRNGVDAMAKHGEKHGFAYLAVPDHIVVPTNISSVYPYSNSGNFPGAASGDALELFTVMAYLAAVTTRITLLSSIMVVPHRGAVHSAKILSTIDELSGGRLTVGVGAGWLEEEFEIIGAPPFAERGKVTDEYLAAIKALWIQDRPRFEGKYVQFSNVSFLPKPHQSPHPPIWVGGESEPALRRVIRHGDAWYPVGSNPRYPLNTRERYESAVKQLSQLAEAEGRDPATISLAYWANWYNESGPVFLDDGQRHLFTGNSDEIAADIRLFREIGVNHLLFNF</sequence>
<dbReference type="NCBIfam" id="TIGR03619">
    <property type="entry name" value="F420_Rv2161c"/>
    <property type="match status" value="1"/>
</dbReference>
<protein>
    <recommendedName>
        <fullName evidence="5">Luciferase-like domain-containing protein</fullName>
    </recommendedName>
</protein>
<keyword evidence="3" id="KW-0560">Oxidoreductase</keyword>
<keyword evidence="1" id="KW-0285">Flavoprotein</keyword>
<gene>
    <name evidence="6" type="ORF">METZ01_LOCUS149456</name>
</gene>
<name>A0A382A664_9ZZZZ</name>